<evidence type="ECO:0000313" key="6">
    <source>
        <dbReference type="EMBL" id="MDM7855890.1"/>
    </source>
</evidence>
<feature type="domain" description="3-hydroxyisobutyrate dehydrogenase-like NAD-binding" evidence="5">
    <location>
        <begin position="164"/>
        <end position="282"/>
    </location>
</feature>
<dbReference type="GO" id="GO:0016491">
    <property type="term" value="F:oxidoreductase activity"/>
    <property type="evidence" value="ECO:0007669"/>
    <property type="project" value="UniProtKB-KW"/>
</dbReference>
<name>A0ABT7SI91_9CELL</name>
<evidence type="ECO:0000256" key="2">
    <source>
        <dbReference type="ARBA" id="ARBA00023002"/>
    </source>
</evidence>
<dbReference type="InterPro" id="IPR008927">
    <property type="entry name" value="6-PGluconate_DH-like_C_sf"/>
</dbReference>
<keyword evidence="2 6" id="KW-0560">Oxidoreductase</keyword>
<proteinExistence type="inferred from homology"/>
<evidence type="ECO:0000256" key="1">
    <source>
        <dbReference type="ARBA" id="ARBA00009080"/>
    </source>
</evidence>
<evidence type="ECO:0000313" key="7">
    <source>
        <dbReference type="Proteomes" id="UP001529338"/>
    </source>
</evidence>
<gene>
    <name evidence="6" type="ORF">QRT04_13195</name>
</gene>
<dbReference type="PANTHER" id="PTHR43580">
    <property type="entry name" value="OXIDOREDUCTASE GLYR1-RELATED"/>
    <property type="match status" value="1"/>
</dbReference>
<keyword evidence="7" id="KW-1185">Reference proteome</keyword>
<dbReference type="Gene3D" id="3.40.50.720">
    <property type="entry name" value="NAD(P)-binding Rossmann-like Domain"/>
    <property type="match status" value="1"/>
</dbReference>
<dbReference type="PIRSF" id="PIRSF000103">
    <property type="entry name" value="HIBADH"/>
    <property type="match status" value="1"/>
</dbReference>
<protein>
    <submittedName>
        <fullName evidence="6">NAD(P)-dependent oxidoreductase</fullName>
        <ecNumber evidence="6">1.1.-.-</ecNumber>
    </submittedName>
</protein>
<evidence type="ECO:0000256" key="3">
    <source>
        <dbReference type="ARBA" id="ARBA00023027"/>
    </source>
</evidence>
<dbReference type="Proteomes" id="UP001529338">
    <property type="component" value="Unassembled WGS sequence"/>
</dbReference>
<keyword evidence="3" id="KW-0520">NAD</keyword>
<feature type="domain" description="6-phosphogluconate dehydrogenase NADP-binding" evidence="4">
    <location>
        <begin position="4"/>
        <end position="160"/>
    </location>
</feature>
<dbReference type="PANTHER" id="PTHR43580:SF2">
    <property type="entry name" value="CYTOKINE-LIKE NUCLEAR FACTOR N-PAC"/>
    <property type="match status" value="1"/>
</dbReference>
<dbReference type="InterPro" id="IPR051265">
    <property type="entry name" value="HIBADH-related_NP60_sf"/>
</dbReference>
<reference evidence="6 7" key="1">
    <citation type="submission" date="2023-06" db="EMBL/GenBank/DDBJ databases">
        <title>Cellulomonas sp. MW4 Whole genome sequence.</title>
        <authorList>
            <person name="Park S."/>
        </authorList>
    </citation>
    <scope>NUCLEOTIDE SEQUENCE [LARGE SCALE GENOMIC DNA]</scope>
    <source>
        <strain evidence="6 7">MW4</strain>
    </source>
</reference>
<dbReference type="Pfam" id="PF03446">
    <property type="entry name" value="NAD_binding_2"/>
    <property type="match status" value="1"/>
</dbReference>
<organism evidence="6 7">
    <name type="scientific">Cellulomonas alba</name>
    <dbReference type="NCBI Taxonomy" id="3053467"/>
    <lineage>
        <taxon>Bacteria</taxon>
        <taxon>Bacillati</taxon>
        <taxon>Actinomycetota</taxon>
        <taxon>Actinomycetes</taxon>
        <taxon>Micrococcales</taxon>
        <taxon>Cellulomonadaceae</taxon>
        <taxon>Cellulomonas</taxon>
    </lineage>
</organism>
<dbReference type="InterPro" id="IPR006115">
    <property type="entry name" value="6PGDH_NADP-bd"/>
</dbReference>
<dbReference type="InterPro" id="IPR015815">
    <property type="entry name" value="HIBADH-related"/>
</dbReference>
<sequence length="298" mass="29984">MTTNVAVLGTGTMGRGMARSLVRAGFAVTVWNRTSARADELRSDGVRVAAEPAAAVADADVVVTMLFDEDAVRAVAQEALPAMRPGAVWVQSATVGPTGARRLAELAAAHGVATIDAPVLGTRKPAEDGTLVVLASGPVDAGSVAQPVLDAIGSRTVWAGSAPGEASALKLAANAWVATLTAGTAQSLALADALGVDPRLFLSAIRGTATDSQYAHVKGEAMLTGALEPQFALDGLRKDLGLIRDEARAVGAPLPVVPAVLAAYDAAADVVGGDKDIAGVVAAFRPRLAGLGKEGSRA</sequence>
<dbReference type="SUPFAM" id="SSF48179">
    <property type="entry name" value="6-phosphogluconate dehydrogenase C-terminal domain-like"/>
    <property type="match status" value="1"/>
</dbReference>
<dbReference type="EC" id="1.1.-.-" evidence="6"/>
<dbReference type="InterPro" id="IPR013328">
    <property type="entry name" value="6PGD_dom2"/>
</dbReference>
<dbReference type="SUPFAM" id="SSF51735">
    <property type="entry name" value="NAD(P)-binding Rossmann-fold domains"/>
    <property type="match status" value="1"/>
</dbReference>
<comment type="similarity">
    <text evidence="1">Belongs to the HIBADH-related family.</text>
</comment>
<evidence type="ECO:0000259" key="4">
    <source>
        <dbReference type="Pfam" id="PF03446"/>
    </source>
</evidence>
<comment type="caution">
    <text evidence="6">The sequence shown here is derived from an EMBL/GenBank/DDBJ whole genome shotgun (WGS) entry which is preliminary data.</text>
</comment>
<accession>A0ABT7SI91</accession>
<dbReference type="RefSeq" id="WP_289455926.1">
    <property type="nucleotide sequence ID" value="NZ_JAUCGQ010000002.1"/>
</dbReference>
<dbReference type="EMBL" id="JAUCGQ010000002">
    <property type="protein sequence ID" value="MDM7855890.1"/>
    <property type="molecule type" value="Genomic_DNA"/>
</dbReference>
<dbReference type="InterPro" id="IPR029154">
    <property type="entry name" value="HIBADH-like_NADP-bd"/>
</dbReference>
<dbReference type="InterPro" id="IPR036291">
    <property type="entry name" value="NAD(P)-bd_dom_sf"/>
</dbReference>
<dbReference type="Gene3D" id="1.10.1040.10">
    <property type="entry name" value="N-(1-d-carboxylethyl)-l-norvaline Dehydrogenase, domain 2"/>
    <property type="match status" value="1"/>
</dbReference>
<dbReference type="Pfam" id="PF14833">
    <property type="entry name" value="NAD_binding_11"/>
    <property type="match status" value="1"/>
</dbReference>
<evidence type="ECO:0000259" key="5">
    <source>
        <dbReference type="Pfam" id="PF14833"/>
    </source>
</evidence>